<dbReference type="InterPro" id="IPR025295">
    <property type="entry name" value="eCIS_core_dom"/>
</dbReference>
<sequence>MRFVFLVLTVFVIALIVGGRWREAGTAAIAESSRLQQGIETLKRAALGEDSLLTAGLTLARDTAATAASKEMGPALQDAIAASRLAAINAGVAPIPPEVRRKLVGFFDRPTLDRVRYRVSWGTSRPPLAPLFLLPPVKAVTLGDVIVFRDQATAEQIRIWVHELGHVEQYARWGVEGFALRYTQNHQAVEDEAWAVFDRYDSWAREKGRLAATNYESAPLMR</sequence>
<evidence type="ECO:0000313" key="3">
    <source>
        <dbReference type="Proteomes" id="UP000516369"/>
    </source>
</evidence>
<dbReference type="RefSeq" id="WP_190260206.1">
    <property type="nucleotide sequence ID" value="NZ_CP053923.1"/>
</dbReference>
<dbReference type="Pfam" id="PF13699">
    <property type="entry name" value="eCIS_core"/>
    <property type="match status" value="1"/>
</dbReference>
<keyword evidence="3" id="KW-1185">Reference proteome</keyword>
<gene>
    <name evidence="2" type="ORF">HQ394_10595</name>
</gene>
<dbReference type="KEGG" id="dvn:HQ394_10595"/>
<feature type="domain" description="eCIS core" evidence="1">
    <location>
        <begin position="95"/>
        <end position="173"/>
    </location>
</feature>
<name>A0A7H1N1V3_9PROT</name>
<evidence type="ECO:0000259" key="1">
    <source>
        <dbReference type="Pfam" id="PF13699"/>
    </source>
</evidence>
<proteinExistence type="predicted"/>
<dbReference type="Proteomes" id="UP000516369">
    <property type="component" value="Chromosome"/>
</dbReference>
<dbReference type="AlphaFoldDB" id="A0A7H1N1V3"/>
<reference evidence="2 3" key="1">
    <citation type="submission" date="2020-05" db="EMBL/GenBank/DDBJ databases">
        <title>Complete closed genome sequence of Defluviicoccus vanus.</title>
        <authorList>
            <person name="Bessarab I."/>
            <person name="Arumugam K."/>
            <person name="Maszenan A.M."/>
            <person name="Seviour R.J."/>
            <person name="Williams R.B."/>
        </authorList>
    </citation>
    <scope>NUCLEOTIDE SEQUENCE [LARGE SCALE GENOMIC DNA]</scope>
    <source>
        <strain evidence="2 3">Ben 114</strain>
    </source>
</reference>
<dbReference type="EMBL" id="CP053923">
    <property type="protein sequence ID" value="QNT69689.1"/>
    <property type="molecule type" value="Genomic_DNA"/>
</dbReference>
<evidence type="ECO:0000313" key="2">
    <source>
        <dbReference type="EMBL" id="QNT69689.1"/>
    </source>
</evidence>
<accession>A0A7H1N1V3</accession>
<protein>
    <submittedName>
        <fullName evidence="2">DUF4157 domain-containing protein</fullName>
    </submittedName>
</protein>
<organism evidence="2 3">
    <name type="scientific">Defluviicoccus vanus</name>
    <dbReference type="NCBI Taxonomy" id="111831"/>
    <lineage>
        <taxon>Bacteria</taxon>
        <taxon>Pseudomonadati</taxon>
        <taxon>Pseudomonadota</taxon>
        <taxon>Alphaproteobacteria</taxon>
        <taxon>Rhodospirillales</taxon>
        <taxon>Rhodospirillaceae</taxon>
        <taxon>Defluviicoccus</taxon>
    </lineage>
</organism>